<dbReference type="Proteomes" id="UP000624703">
    <property type="component" value="Unassembled WGS sequence"/>
</dbReference>
<dbReference type="AlphaFoldDB" id="A0A8J7MG04"/>
<evidence type="ECO:0000256" key="1">
    <source>
        <dbReference type="ARBA" id="ARBA00022801"/>
    </source>
</evidence>
<dbReference type="InterPro" id="IPR050798">
    <property type="entry name" value="YhaM_exoribonuc/phosphodiest"/>
</dbReference>
<feature type="compositionally biased region" description="Acidic residues" evidence="2">
    <location>
        <begin position="422"/>
        <end position="449"/>
    </location>
</feature>
<dbReference type="CDD" id="cd00077">
    <property type="entry name" value="HDc"/>
    <property type="match status" value="1"/>
</dbReference>
<dbReference type="PANTHER" id="PTHR37294">
    <property type="entry name" value="3'-5' EXORIBONUCLEASE YHAM"/>
    <property type="match status" value="1"/>
</dbReference>
<dbReference type="EMBL" id="JAENIM010000043">
    <property type="protein sequence ID" value="MBK1792155.1"/>
    <property type="molecule type" value="Genomic_DNA"/>
</dbReference>
<keyword evidence="1" id="KW-0378">Hydrolase</keyword>
<dbReference type="Pfam" id="PF01966">
    <property type="entry name" value="HD"/>
    <property type="match status" value="1"/>
</dbReference>
<organism evidence="4 5">
    <name type="scientific">Persicirhabdus sediminis</name>
    <dbReference type="NCBI Taxonomy" id="454144"/>
    <lineage>
        <taxon>Bacteria</taxon>
        <taxon>Pseudomonadati</taxon>
        <taxon>Verrucomicrobiota</taxon>
        <taxon>Verrucomicrobiia</taxon>
        <taxon>Verrucomicrobiales</taxon>
        <taxon>Verrucomicrobiaceae</taxon>
        <taxon>Persicirhabdus</taxon>
    </lineage>
</organism>
<feature type="domain" description="HD" evidence="3">
    <location>
        <begin position="171"/>
        <end position="303"/>
    </location>
</feature>
<feature type="compositionally biased region" description="Acidic residues" evidence="2">
    <location>
        <begin position="484"/>
        <end position="495"/>
    </location>
</feature>
<name>A0A8J7MG04_9BACT</name>
<reference evidence="4" key="1">
    <citation type="submission" date="2021-01" db="EMBL/GenBank/DDBJ databases">
        <title>Modified the classification status of verrucomicrobia.</title>
        <authorList>
            <person name="Feng X."/>
        </authorList>
    </citation>
    <scope>NUCLEOTIDE SEQUENCE</scope>
    <source>
        <strain evidence="4">_KCTC 22039</strain>
    </source>
</reference>
<keyword evidence="5" id="KW-1185">Reference proteome</keyword>
<feature type="compositionally biased region" description="Low complexity" evidence="2">
    <location>
        <begin position="384"/>
        <end position="402"/>
    </location>
</feature>
<dbReference type="InterPro" id="IPR003607">
    <property type="entry name" value="HD/PDEase_dom"/>
</dbReference>
<dbReference type="PROSITE" id="PS51831">
    <property type="entry name" value="HD"/>
    <property type="match status" value="1"/>
</dbReference>
<dbReference type="RefSeq" id="WP_200312169.1">
    <property type="nucleotide sequence ID" value="NZ_JAENIM010000043.1"/>
</dbReference>
<dbReference type="PANTHER" id="PTHR37294:SF1">
    <property type="entry name" value="3'-5' EXORIBONUCLEASE YHAM"/>
    <property type="match status" value="1"/>
</dbReference>
<dbReference type="Gene3D" id="1.10.3210.10">
    <property type="entry name" value="Hypothetical protein af1432"/>
    <property type="match status" value="1"/>
</dbReference>
<sequence>MNTLSIAELLKQADEKPLQAYVDGQLQKKELRETKSGKPYQVIHLVDALNSMSLKVWENHQQYQLIEEMEVGTCIRIGGKWTQSQWGLDASGWDFRLLNDSEKALLFSGDASLIEKQANDWRDLMSMLADIQDPRLSRVCQLFIDEYGETFRRAAAARRNHHARRGGLVEHSAQMMRAAWALCSVYPDLNRDLLTAGVLFHDCGKMWENNYPEDGFTQPYSLEGELMGHIPLGLELVSKLWAQMEAEPAAKHFLALLPENAEVRMHLLHLIASHHGAYEWGSPTLPRTPEAYILHHVDNIDAKYEMMMMGYEKNQLLAPNIQERQFPLPAALVKPLDHFSSSKPAVAAADVAEESIVEPASLASEVSEPELAVEPEVIELVSEAPAEPELVVEETPPAPEPAAEAEPELLAEPTPEAVAEPELADEPELVAEPELLIEPEPAAEPEMEMALDPVEPVVEEEPAAPAEPAKAKKAKRKKPAEPASNDDGDDLFSFL</sequence>
<dbReference type="InterPro" id="IPR012340">
    <property type="entry name" value="NA-bd_OB-fold"/>
</dbReference>
<dbReference type="SUPFAM" id="SSF109604">
    <property type="entry name" value="HD-domain/PDEase-like"/>
    <property type="match status" value="1"/>
</dbReference>
<evidence type="ECO:0000313" key="4">
    <source>
        <dbReference type="EMBL" id="MBK1792155.1"/>
    </source>
</evidence>
<dbReference type="InterPro" id="IPR006674">
    <property type="entry name" value="HD_domain"/>
</dbReference>
<feature type="compositionally biased region" description="Low complexity" evidence="2">
    <location>
        <begin position="410"/>
        <end position="421"/>
    </location>
</feature>
<accession>A0A8J7MG04</accession>
<dbReference type="Gene3D" id="2.40.50.140">
    <property type="entry name" value="Nucleic acid-binding proteins"/>
    <property type="match status" value="1"/>
</dbReference>
<evidence type="ECO:0000313" key="5">
    <source>
        <dbReference type="Proteomes" id="UP000624703"/>
    </source>
</evidence>
<protein>
    <submittedName>
        <fullName evidence="4">HD domain-containing protein</fullName>
    </submittedName>
</protein>
<evidence type="ECO:0000256" key="2">
    <source>
        <dbReference type="SAM" id="MobiDB-lite"/>
    </source>
</evidence>
<dbReference type="SMART" id="SM00471">
    <property type="entry name" value="HDc"/>
    <property type="match status" value="1"/>
</dbReference>
<feature type="region of interest" description="Disordered" evidence="2">
    <location>
        <begin position="384"/>
        <end position="495"/>
    </location>
</feature>
<evidence type="ECO:0000259" key="3">
    <source>
        <dbReference type="PROSITE" id="PS51831"/>
    </source>
</evidence>
<dbReference type="GO" id="GO:0031125">
    <property type="term" value="P:rRNA 3'-end processing"/>
    <property type="evidence" value="ECO:0007669"/>
    <property type="project" value="TreeGrafter"/>
</dbReference>
<proteinExistence type="predicted"/>
<dbReference type="GO" id="GO:0016787">
    <property type="term" value="F:hydrolase activity"/>
    <property type="evidence" value="ECO:0007669"/>
    <property type="project" value="UniProtKB-KW"/>
</dbReference>
<gene>
    <name evidence="4" type="ORF">JIN82_13415</name>
</gene>
<comment type="caution">
    <text evidence="4">The sequence shown here is derived from an EMBL/GenBank/DDBJ whole genome shotgun (WGS) entry which is preliminary data.</text>
</comment>